<evidence type="ECO:0000256" key="2">
    <source>
        <dbReference type="ARBA" id="ARBA00023125"/>
    </source>
</evidence>
<evidence type="ECO:0000256" key="3">
    <source>
        <dbReference type="ARBA" id="ARBA00023163"/>
    </source>
</evidence>
<dbReference type="SMART" id="SM00345">
    <property type="entry name" value="HTH_GNTR"/>
    <property type="match status" value="2"/>
</dbReference>
<keyword evidence="1" id="KW-0805">Transcription regulation</keyword>
<dbReference type="Proteomes" id="UP001600941">
    <property type="component" value="Unassembled WGS sequence"/>
</dbReference>
<dbReference type="PANTHER" id="PTHR44846">
    <property type="entry name" value="MANNOSYL-D-GLYCERATE TRANSPORT/METABOLISM SYSTEM REPRESSOR MNGR-RELATED"/>
    <property type="match status" value="1"/>
</dbReference>
<keyword evidence="6" id="KW-1185">Reference proteome</keyword>
<accession>A0ABQ0BX35</accession>
<dbReference type="PROSITE" id="PS50949">
    <property type="entry name" value="HTH_GNTR"/>
    <property type="match status" value="2"/>
</dbReference>
<keyword evidence="2" id="KW-0238">DNA-binding</keyword>
<dbReference type="Gene3D" id="1.10.10.10">
    <property type="entry name" value="Winged helix-like DNA-binding domain superfamily/Winged helix DNA-binding domain"/>
    <property type="match status" value="2"/>
</dbReference>
<dbReference type="RefSeq" id="WP_103732304.1">
    <property type="nucleotide sequence ID" value="NZ_AP031413.1"/>
</dbReference>
<keyword evidence="3" id="KW-0804">Transcription</keyword>
<dbReference type="SUPFAM" id="SSF46785">
    <property type="entry name" value="Winged helix' DNA-binding domain"/>
    <property type="match status" value="2"/>
</dbReference>
<dbReference type="InterPro" id="IPR000524">
    <property type="entry name" value="Tscrpt_reg_HTH_GntR"/>
</dbReference>
<gene>
    <name evidence="5" type="ORF">K340107D12_39190</name>
</gene>
<evidence type="ECO:0000313" key="6">
    <source>
        <dbReference type="Proteomes" id="UP001600941"/>
    </source>
</evidence>
<evidence type="ECO:0000313" key="5">
    <source>
        <dbReference type="EMBL" id="GAA6501103.1"/>
    </source>
</evidence>
<reference evidence="5 6" key="1">
    <citation type="submission" date="2024-04" db="EMBL/GenBank/DDBJ databases">
        <title>Defined microbial consortia suppress multidrug-resistant proinflammatory Enterobacteriaceae via ecological control.</title>
        <authorList>
            <person name="Furuichi M."/>
            <person name="Kawaguchi T."/>
            <person name="Pust M."/>
            <person name="Yasuma K."/>
            <person name="Plichta D."/>
            <person name="Hasegawa N."/>
            <person name="Ohya T."/>
            <person name="Bhattarai S."/>
            <person name="Sasajima S."/>
            <person name="Aoto Y."/>
            <person name="Tuganbaev T."/>
            <person name="Yaginuma M."/>
            <person name="Ueda M."/>
            <person name="Okahashi N."/>
            <person name="Amafuji K."/>
            <person name="Kiridooshi Y."/>
            <person name="Sugita K."/>
            <person name="Strazar M."/>
            <person name="Skelly A."/>
            <person name="Suda W."/>
            <person name="Hattori M."/>
            <person name="Nakamoto N."/>
            <person name="Caballero S."/>
            <person name="Norman J."/>
            <person name="Olle B."/>
            <person name="Tanoue T."/>
            <person name="Arita M."/>
            <person name="Bucci V."/>
            <person name="Atarashi K."/>
            <person name="Xavier R."/>
            <person name="Honda K."/>
        </authorList>
    </citation>
    <scope>NUCLEOTIDE SEQUENCE [LARGE SCALE GENOMIC DNA]</scope>
    <source>
        <strain evidence="6">k34-0107-D12</strain>
    </source>
</reference>
<organism evidence="5 6">
    <name type="scientific">Blautia parvula</name>
    <dbReference type="NCBI Taxonomy" id="2877527"/>
    <lineage>
        <taxon>Bacteria</taxon>
        <taxon>Bacillati</taxon>
        <taxon>Bacillota</taxon>
        <taxon>Clostridia</taxon>
        <taxon>Lachnospirales</taxon>
        <taxon>Lachnospiraceae</taxon>
        <taxon>Blautia</taxon>
    </lineage>
</organism>
<dbReference type="PANTHER" id="PTHR44846:SF1">
    <property type="entry name" value="MANNOSYL-D-GLYCERATE TRANSPORT_METABOLISM SYSTEM REPRESSOR MNGR-RELATED"/>
    <property type="match status" value="1"/>
</dbReference>
<dbReference type="CDD" id="cd07377">
    <property type="entry name" value="WHTH_GntR"/>
    <property type="match status" value="1"/>
</dbReference>
<proteinExistence type="predicted"/>
<evidence type="ECO:0000259" key="4">
    <source>
        <dbReference type="PROSITE" id="PS50949"/>
    </source>
</evidence>
<dbReference type="Pfam" id="PF00392">
    <property type="entry name" value="GntR"/>
    <property type="match status" value="2"/>
</dbReference>
<sequence length="465" mass="53553">MKKDKGLYELIYEYYESRILFGYYKYGDSLSSVSVICSTFQVGRNTVRAALAKLEEKGYIVTEERRAAEVVYRGTSEEFEKNAADYFVPRRDGIRDIARAGKILFLPLWEAGLRRLDRKAAEEENSRHNAVVSGAIPIPVKLCIDTLRVFDNALMLNLYWQCLRYVNFLYPQNRSNPRNCAEEILAEQTAGSQDSQSGYRYVNAEEEVLDFIERAREKYHLENIGQIPFHWDIYRQRPQVRYTLASVIIREIFSGRYSMGSYLPSQPKMAELYHVSLSTVRRTLVLLESLGVTKSHMGIGTEVCLGNTDFNWNAAEIRESLRLHGESLQILALTVRGILLFTLESSPQQRGEEFLRELGKVRGTKSSILCMDVLLSFIIRECPSPMIRECCRKLRELITWGYILSAVMMKSGQLPPSPEAVLELSEKYLRAGRLYDFADAWQIFIESRMEFFNAHFGIPACHNLR</sequence>
<dbReference type="EMBL" id="BAABZQ010000001">
    <property type="protein sequence ID" value="GAA6501103.1"/>
    <property type="molecule type" value="Genomic_DNA"/>
</dbReference>
<dbReference type="InterPro" id="IPR036388">
    <property type="entry name" value="WH-like_DNA-bd_sf"/>
</dbReference>
<comment type="caution">
    <text evidence="5">The sequence shown here is derived from an EMBL/GenBank/DDBJ whole genome shotgun (WGS) entry which is preliminary data.</text>
</comment>
<dbReference type="InterPro" id="IPR036390">
    <property type="entry name" value="WH_DNA-bd_sf"/>
</dbReference>
<name>A0ABQ0BX35_9FIRM</name>
<feature type="domain" description="HTH gntR-type" evidence="4">
    <location>
        <begin position="5"/>
        <end position="73"/>
    </location>
</feature>
<feature type="domain" description="HTH gntR-type" evidence="4">
    <location>
        <begin position="238"/>
        <end position="306"/>
    </location>
</feature>
<protein>
    <recommendedName>
        <fullName evidence="4">HTH gntR-type domain-containing protein</fullName>
    </recommendedName>
</protein>
<evidence type="ECO:0000256" key="1">
    <source>
        <dbReference type="ARBA" id="ARBA00023015"/>
    </source>
</evidence>
<dbReference type="InterPro" id="IPR050679">
    <property type="entry name" value="Bact_HTH_transcr_reg"/>
</dbReference>